<dbReference type="CDD" id="cd00093">
    <property type="entry name" value="HTH_XRE"/>
    <property type="match status" value="1"/>
</dbReference>
<dbReference type="AlphaFoldDB" id="A0A1X3DIQ3"/>
<keyword evidence="1" id="KW-0238">DNA-binding</keyword>
<evidence type="ECO:0000313" key="4">
    <source>
        <dbReference type="EMBL" id="OSI20419.1"/>
    </source>
</evidence>
<reference evidence="5" key="1">
    <citation type="submission" date="2017-01" db="EMBL/GenBank/DDBJ databases">
        <authorList>
            <person name="Mah S.A."/>
            <person name="Swanson W.J."/>
            <person name="Moy G.W."/>
            <person name="Vacquier V.D."/>
        </authorList>
    </citation>
    <scope>NUCLEOTIDE SEQUENCE [LARGE SCALE GENOMIC DNA]</scope>
    <source>
        <strain evidence="5">124861</strain>
    </source>
</reference>
<dbReference type="InterPro" id="IPR001387">
    <property type="entry name" value="Cro/C1-type_HTH"/>
</dbReference>
<comment type="caution">
    <text evidence="4">The sequence shown here is derived from an EMBL/GenBank/DDBJ whole genome shotgun (WGS) entry which is preliminary data.</text>
</comment>
<dbReference type="PROSITE" id="PS50943">
    <property type="entry name" value="HTH_CROC1"/>
    <property type="match status" value="1"/>
</dbReference>
<evidence type="ECO:0000313" key="5">
    <source>
        <dbReference type="Proteomes" id="UP000193303"/>
    </source>
</evidence>
<sequence>MYSVIRAKRKERGLTQKELATLVGCSQTHISDAENSIYGLSTDLAEKISSVLNIEKETLLYPNKGTGITNSALFKLNKEKREQRRNQRSCVIQKNNADRRLNG</sequence>
<dbReference type="EMBL" id="MTAB01000015">
    <property type="protein sequence ID" value="OSI20419.1"/>
    <property type="molecule type" value="Genomic_DNA"/>
</dbReference>
<evidence type="ECO:0000259" key="3">
    <source>
        <dbReference type="PROSITE" id="PS50943"/>
    </source>
</evidence>
<dbReference type="Pfam" id="PF01381">
    <property type="entry name" value="HTH_3"/>
    <property type="match status" value="1"/>
</dbReference>
<protein>
    <recommendedName>
        <fullName evidence="3">HTH cro/C1-type domain-containing protein</fullName>
    </recommendedName>
</protein>
<dbReference type="Proteomes" id="UP000193303">
    <property type="component" value="Unassembled WGS sequence"/>
</dbReference>
<dbReference type="SUPFAM" id="SSF47413">
    <property type="entry name" value="lambda repressor-like DNA-binding domains"/>
    <property type="match status" value="1"/>
</dbReference>
<organism evidence="4 5">
    <name type="scientific">Neisseria dumasiana</name>
    <dbReference type="NCBI Taxonomy" id="1931275"/>
    <lineage>
        <taxon>Bacteria</taxon>
        <taxon>Pseudomonadati</taxon>
        <taxon>Pseudomonadota</taxon>
        <taxon>Betaproteobacteria</taxon>
        <taxon>Neisseriales</taxon>
        <taxon>Neisseriaceae</taxon>
        <taxon>Neisseria</taxon>
    </lineage>
</organism>
<evidence type="ECO:0000256" key="2">
    <source>
        <dbReference type="SAM" id="MobiDB-lite"/>
    </source>
</evidence>
<dbReference type="InterPro" id="IPR010982">
    <property type="entry name" value="Lambda_DNA-bd_dom_sf"/>
</dbReference>
<name>A0A1X3DIQ3_9NEIS</name>
<gene>
    <name evidence="4" type="ORF">BV912_07565</name>
</gene>
<dbReference type="PANTHER" id="PTHR46558">
    <property type="entry name" value="TRACRIPTIONAL REGULATORY PROTEIN-RELATED-RELATED"/>
    <property type="match status" value="1"/>
</dbReference>
<dbReference type="RefSeq" id="WP_180384128.1">
    <property type="nucleotide sequence ID" value="NZ_MTAB01000015.1"/>
</dbReference>
<dbReference type="Gene3D" id="1.10.260.40">
    <property type="entry name" value="lambda repressor-like DNA-binding domains"/>
    <property type="match status" value="1"/>
</dbReference>
<proteinExistence type="predicted"/>
<dbReference type="PANTHER" id="PTHR46558:SF4">
    <property type="entry name" value="DNA-BIDING PHAGE PROTEIN"/>
    <property type="match status" value="1"/>
</dbReference>
<accession>A0A1X3DIQ3</accession>
<feature type="domain" description="HTH cro/C1-type" evidence="3">
    <location>
        <begin position="5"/>
        <end position="59"/>
    </location>
</feature>
<dbReference type="SMART" id="SM00530">
    <property type="entry name" value="HTH_XRE"/>
    <property type="match status" value="1"/>
</dbReference>
<feature type="region of interest" description="Disordered" evidence="2">
    <location>
        <begin position="79"/>
        <end position="103"/>
    </location>
</feature>
<evidence type="ECO:0000256" key="1">
    <source>
        <dbReference type="ARBA" id="ARBA00023125"/>
    </source>
</evidence>
<dbReference type="GO" id="GO:0003677">
    <property type="term" value="F:DNA binding"/>
    <property type="evidence" value="ECO:0007669"/>
    <property type="project" value="UniProtKB-KW"/>
</dbReference>